<evidence type="ECO:0000313" key="2">
    <source>
        <dbReference type="EMBL" id="PWA49044.1"/>
    </source>
</evidence>
<protein>
    <recommendedName>
        <fullName evidence="4">DUF4283 domain-containing protein</fullName>
    </recommendedName>
</protein>
<dbReference type="EMBL" id="PKPP01009106">
    <property type="protein sequence ID" value="PWA49044.1"/>
    <property type="molecule type" value="Genomic_DNA"/>
</dbReference>
<evidence type="ECO:0008006" key="4">
    <source>
        <dbReference type="Google" id="ProtNLM"/>
    </source>
</evidence>
<gene>
    <name evidence="2" type="ORF">CTI12_AA485450</name>
</gene>
<accession>A0A2U1LJ72</accession>
<name>A0A2U1LJ72_ARTAN</name>
<dbReference type="Proteomes" id="UP000245207">
    <property type="component" value="Unassembled WGS sequence"/>
</dbReference>
<dbReference type="PANTHER" id="PTHR31286:SF180">
    <property type="entry name" value="OS10G0362600 PROTEIN"/>
    <property type="match status" value="1"/>
</dbReference>
<evidence type="ECO:0000313" key="3">
    <source>
        <dbReference type="Proteomes" id="UP000245207"/>
    </source>
</evidence>
<proteinExistence type="predicted"/>
<keyword evidence="3" id="KW-1185">Reference proteome</keyword>
<reference evidence="2 3" key="1">
    <citation type="journal article" date="2018" name="Mol. Plant">
        <title>The genome of Artemisia annua provides insight into the evolution of Asteraceae family and artemisinin biosynthesis.</title>
        <authorList>
            <person name="Shen Q."/>
            <person name="Zhang L."/>
            <person name="Liao Z."/>
            <person name="Wang S."/>
            <person name="Yan T."/>
            <person name="Shi P."/>
            <person name="Liu M."/>
            <person name="Fu X."/>
            <person name="Pan Q."/>
            <person name="Wang Y."/>
            <person name="Lv Z."/>
            <person name="Lu X."/>
            <person name="Zhang F."/>
            <person name="Jiang W."/>
            <person name="Ma Y."/>
            <person name="Chen M."/>
            <person name="Hao X."/>
            <person name="Li L."/>
            <person name="Tang Y."/>
            <person name="Lv G."/>
            <person name="Zhou Y."/>
            <person name="Sun X."/>
            <person name="Brodelius P.E."/>
            <person name="Rose J.K.C."/>
            <person name="Tang K."/>
        </authorList>
    </citation>
    <scope>NUCLEOTIDE SEQUENCE [LARGE SCALE GENOMIC DNA]</scope>
    <source>
        <strain evidence="3">cv. Huhao1</strain>
        <tissue evidence="2">Leaf</tissue>
    </source>
</reference>
<sequence>MEKKKDKVDSVMESVVGCLDKNDGINGDKRNMVTNKEGDASVNGSISGELENQADDDNTVSTPNLNVVNNVSNELHVKSAEKLSYAKVTSKDEVVFDKKLDFIPTVTSEDGTESSSLGKPLLMDDMTAKMCQYGKGRIGYARVLVEVEAKKEFKDIIVVKYRSQDGSIIRTKIVKVDYNWKPPVCKHCGVFGHSFDQCKKRTRTEDEVSKMQNANDVNKTEQTRMGNEKRIGNNNAQNKRVNQVNKVNQQAEKVGMINKNDNLPHRVEYRPKQTYVQGKKIVVGNARKPNNTKLVNRPSYKGSYAPSTSNQFEVLGEYDECHGEDLSNDQKMEVENFITNKLQPTPSEQSKWPKKMVNYFNYRWKLIVECIREEEDVYEDTSLDGKCMAENELEGVDSCLQSSQ</sequence>
<dbReference type="PANTHER" id="PTHR31286">
    <property type="entry name" value="GLYCINE-RICH CELL WALL STRUCTURAL PROTEIN 1.8-LIKE"/>
    <property type="match status" value="1"/>
</dbReference>
<evidence type="ECO:0000256" key="1">
    <source>
        <dbReference type="SAM" id="MobiDB-lite"/>
    </source>
</evidence>
<feature type="compositionally biased region" description="Basic and acidic residues" evidence="1">
    <location>
        <begin position="20"/>
        <end position="39"/>
    </location>
</feature>
<organism evidence="2 3">
    <name type="scientific">Artemisia annua</name>
    <name type="common">Sweet wormwood</name>
    <dbReference type="NCBI Taxonomy" id="35608"/>
    <lineage>
        <taxon>Eukaryota</taxon>
        <taxon>Viridiplantae</taxon>
        <taxon>Streptophyta</taxon>
        <taxon>Embryophyta</taxon>
        <taxon>Tracheophyta</taxon>
        <taxon>Spermatophyta</taxon>
        <taxon>Magnoliopsida</taxon>
        <taxon>eudicotyledons</taxon>
        <taxon>Gunneridae</taxon>
        <taxon>Pentapetalae</taxon>
        <taxon>asterids</taxon>
        <taxon>campanulids</taxon>
        <taxon>Asterales</taxon>
        <taxon>Asteraceae</taxon>
        <taxon>Asteroideae</taxon>
        <taxon>Anthemideae</taxon>
        <taxon>Artemisiinae</taxon>
        <taxon>Artemisia</taxon>
    </lineage>
</organism>
<comment type="caution">
    <text evidence="2">The sequence shown here is derived from an EMBL/GenBank/DDBJ whole genome shotgun (WGS) entry which is preliminary data.</text>
</comment>
<feature type="region of interest" description="Disordered" evidence="1">
    <location>
        <begin position="19"/>
        <end position="62"/>
    </location>
</feature>
<dbReference type="InterPro" id="IPR040256">
    <property type="entry name" value="At4g02000-like"/>
</dbReference>
<dbReference type="AlphaFoldDB" id="A0A2U1LJ72"/>